<evidence type="ECO:0000313" key="2">
    <source>
        <dbReference type="Proteomes" id="UP001317742"/>
    </source>
</evidence>
<sequence>MSIQDRTNKFSQAFNSIPDQAREQDGLKKAAFALGQGEYQRALKELACLESAPARIMRAELLCDQKEYDLARTECLQVIEQEQNAYGAYNCLGHIARAEGNIDDSRQAFLASIALEANGRVAQTNLVGENRDSVTSDRSDASIVTSIPPRDVERHYASTRNWVEGGFEVISLNTQAEIDQLQGLLPHVIFEKAPRTACEKFGRDYVYLDDILDVLAACGKRIGGIVNADILLHGAADLLTQLPQATDQGLVFGSRVDIDTGLKQWRSYDVGFDYFFMSPALAAELPRQTSYCLGLPWWDYYLPMATAKKGAHIFLNHTPVAYHGVHAINWSPRLFHALGAEFVQDTTGLWFEDGLSAPVVSFADMTAQEQFLVGVAKYVVRRLRLLAKSISIETDNLTRLASPLDLKRYGMANELTLLEGLEGVVEGLGLKGA</sequence>
<organism evidence="1 2">
    <name type="scientific">Pseudodesulfovibrio nedwellii</name>
    <dbReference type="NCBI Taxonomy" id="2973072"/>
    <lineage>
        <taxon>Bacteria</taxon>
        <taxon>Pseudomonadati</taxon>
        <taxon>Thermodesulfobacteriota</taxon>
        <taxon>Desulfovibrionia</taxon>
        <taxon>Desulfovibrionales</taxon>
        <taxon>Desulfovibrionaceae</taxon>
    </lineage>
</organism>
<gene>
    <name evidence="1" type="ORF">SYK_24260</name>
</gene>
<evidence type="ECO:0000313" key="1">
    <source>
        <dbReference type="EMBL" id="BDQ38066.1"/>
    </source>
</evidence>
<keyword evidence="2" id="KW-1185">Reference proteome</keyword>
<dbReference type="EMBL" id="AP026709">
    <property type="protein sequence ID" value="BDQ38066.1"/>
    <property type="molecule type" value="Genomic_DNA"/>
</dbReference>
<dbReference type="Gene3D" id="1.25.40.10">
    <property type="entry name" value="Tetratricopeptide repeat domain"/>
    <property type="match status" value="1"/>
</dbReference>
<dbReference type="Proteomes" id="UP001317742">
    <property type="component" value="Chromosome"/>
</dbReference>
<reference evidence="1 2" key="1">
    <citation type="submission" date="2022-08" db="EMBL/GenBank/DDBJ databases">
        <title>Genome Sequence of the sulphate-reducing bacterium, Pseudodesulfovibrio sp. SYK.</title>
        <authorList>
            <person name="Kondo R."/>
            <person name="Kataoka T."/>
        </authorList>
    </citation>
    <scope>NUCLEOTIDE SEQUENCE [LARGE SCALE GENOMIC DNA]</scope>
    <source>
        <strain evidence="1 2">SYK</strain>
    </source>
</reference>
<name>A0ABM8B2M1_9BACT</name>
<evidence type="ECO:0008006" key="3">
    <source>
        <dbReference type="Google" id="ProtNLM"/>
    </source>
</evidence>
<accession>A0ABM8B2M1</accession>
<dbReference type="RefSeq" id="WP_281760573.1">
    <property type="nucleotide sequence ID" value="NZ_AP026709.1"/>
</dbReference>
<dbReference type="InterPro" id="IPR011990">
    <property type="entry name" value="TPR-like_helical_dom_sf"/>
</dbReference>
<dbReference type="SUPFAM" id="SSF48452">
    <property type="entry name" value="TPR-like"/>
    <property type="match status" value="1"/>
</dbReference>
<proteinExistence type="predicted"/>
<dbReference type="SMART" id="SM00028">
    <property type="entry name" value="TPR"/>
    <property type="match status" value="2"/>
</dbReference>
<dbReference type="InterPro" id="IPR019734">
    <property type="entry name" value="TPR_rpt"/>
</dbReference>
<protein>
    <recommendedName>
        <fullName evidence="3">Tetratricopeptide repeat protein</fullName>
    </recommendedName>
</protein>